<sequence>MMMACVTTVSYSILVNGHQTETIVPTRGLRQGGPISPYMFLFIAEGLSALLSKAEREKRVEGIKVKRGAPSN</sequence>
<dbReference type="EMBL" id="OZ034814">
    <property type="protein sequence ID" value="CAL1360189.1"/>
    <property type="molecule type" value="Genomic_DNA"/>
</dbReference>
<evidence type="ECO:0008006" key="3">
    <source>
        <dbReference type="Google" id="ProtNLM"/>
    </source>
</evidence>
<dbReference type="AlphaFoldDB" id="A0AAV2CUE6"/>
<gene>
    <name evidence="1" type="ORF">LTRI10_LOCUS7639</name>
</gene>
<name>A0AAV2CUE6_9ROSI</name>
<accession>A0AAV2CUE6</accession>
<keyword evidence="2" id="KW-1185">Reference proteome</keyword>
<evidence type="ECO:0000313" key="2">
    <source>
        <dbReference type="Proteomes" id="UP001497516"/>
    </source>
</evidence>
<organism evidence="1 2">
    <name type="scientific">Linum trigynum</name>
    <dbReference type="NCBI Taxonomy" id="586398"/>
    <lineage>
        <taxon>Eukaryota</taxon>
        <taxon>Viridiplantae</taxon>
        <taxon>Streptophyta</taxon>
        <taxon>Embryophyta</taxon>
        <taxon>Tracheophyta</taxon>
        <taxon>Spermatophyta</taxon>
        <taxon>Magnoliopsida</taxon>
        <taxon>eudicotyledons</taxon>
        <taxon>Gunneridae</taxon>
        <taxon>Pentapetalae</taxon>
        <taxon>rosids</taxon>
        <taxon>fabids</taxon>
        <taxon>Malpighiales</taxon>
        <taxon>Linaceae</taxon>
        <taxon>Linum</taxon>
    </lineage>
</organism>
<evidence type="ECO:0000313" key="1">
    <source>
        <dbReference type="EMBL" id="CAL1360189.1"/>
    </source>
</evidence>
<dbReference type="Proteomes" id="UP001497516">
    <property type="component" value="Chromosome 10"/>
</dbReference>
<reference evidence="1 2" key="1">
    <citation type="submission" date="2024-04" db="EMBL/GenBank/DDBJ databases">
        <authorList>
            <person name="Fracassetti M."/>
        </authorList>
    </citation>
    <scope>NUCLEOTIDE SEQUENCE [LARGE SCALE GENOMIC DNA]</scope>
</reference>
<protein>
    <recommendedName>
        <fullName evidence="3">Reverse transcriptase domain-containing protein</fullName>
    </recommendedName>
</protein>
<proteinExistence type="predicted"/>